<dbReference type="RefSeq" id="WP_013779155.1">
    <property type="nucleotide sequence ID" value="NC_015519.1"/>
</dbReference>
<dbReference type="NCBIfam" id="NF004051">
    <property type="entry name" value="PRK05571.1"/>
    <property type="match status" value="1"/>
</dbReference>
<dbReference type="OrthoDB" id="1778624at2"/>
<dbReference type="eggNOG" id="COG0698">
    <property type="taxonomic scope" value="Bacteria"/>
</dbReference>
<accession>L0S1S3</accession>
<dbReference type="SUPFAM" id="SSF89623">
    <property type="entry name" value="Ribose/Galactose isomerase RpiB/AlsB"/>
    <property type="match status" value="1"/>
</dbReference>
<dbReference type="NCBIfam" id="TIGR00689">
    <property type="entry name" value="rpiB_lacA_lacB"/>
    <property type="match status" value="1"/>
</dbReference>
<dbReference type="InterPro" id="IPR051812">
    <property type="entry name" value="SPI_LacAB/RpiB"/>
</dbReference>
<feature type="binding site" evidence="4">
    <location>
        <position position="136"/>
    </location>
    <ligand>
        <name>D-ribulose 5-phosphate</name>
        <dbReference type="ChEBI" id="CHEBI:58121"/>
    </ligand>
</feature>
<dbReference type="EC" id="5.3.1.6" evidence="5"/>
<keyword evidence="6" id="KW-1185">Reference proteome</keyword>
<dbReference type="InterPro" id="IPR004785">
    <property type="entry name" value="RpiB"/>
</dbReference>
<evidence type="ECO:0000256" key="1">
    <source>
        <dbReference type="ARBA" id="ARBA00008754"/>
    </source>
</evidence>
<feature type="active site" description="Proton donor" evidence="3">
    <location>
        <position position="98"/>
    </location>
</feature>
<evidence type="ECO:0000313" key="5">
    <source>
        <dbReference type="EMBL" id="CCP27106.1"/>
    </source>
</evidence>
<dbReference type="PATRIC" id="fig|1209989.3.peg.2612"/>
<feature type="active site" description="Proton acceptor" evidence="3">
    <location>
        <position position="65"/>
    </location>
</feature>
<dbReference type="NCBIfam" id="TIGR01120">
    <property type="entry name" value="rpiB"/>
    <property type="match status" value="1"/>
</dbReference>
<dbReference type="GO" id="GO:0004751">
    <property type="term" value="F:ribose-5-phosphate isomerase activity"/>
    <property type="evidence" value="ECO:0007669"/>
    <property type="project" value="UniProtKB-EC"/>
</dbReference>
<evidence type="ECO:0000256" key="3">
    <source>
        <dbReference type="PIRSR" id="PIRSR005384-1"/>
    </source>
</evidence>
<dbReference type="EMBL" id="HF563609">
    <property type="protein sequence ID" value="CCP27106.1"/>
    <property type="molecule type" value="Genomic_DNA"/>
</dbReference>
<dbReference type="Pfam" id="PF02502">
    <property type="entry name" value="LacAB_rpiB"/>
    <property type="match status" value="1"/>
</dbReference>
<organism evidence="5 6">
    <name type="scientific">Tepidanaerobacter acetatoxydans (strain DSM 21804 / JCM 16047 / Re1)</name>
    <dbReference type="NCBI Taxonomy" id="1209989"/>
    <lineage>
        <taxon>Bacteria</taxon>
        <taxon>Bacillati</taxon>
        <taxon>Bacillota</taxon>
        <taxon>Clostridia</taxon>
        <taxon>Thermosediminibacterales</taxon>
        <taxon>Tepidanaerobacteraceae</taxon>
        <taxon>Tepidanaerobacter</taxon>
    </lineage>
</organism>
<reference evidence="6" key="1">
    <citation type="journal article" date="2013" name="Genome Announc.">
        <title>First genome sequence of a syntrophic acetate-oxidizing bacterium, Tepidanaerobacter acetatoxydans strain Re1.</title>
        <authorList>
            <person name="Manzoor S."/>
            <person name="Bongcam-Rudloff E."/>
            <person name="Schnurer A."/>
            <person name="Muller B."/>
        </authorList>
    </citation>
    <scope>NUCLEOTIDE SEQUENCE [LARGE SCALE GENOMIC DNA]</scope>
    <source>
        <strain evidence="6">Re1</strain>
    </source>
</reference>
<sequence length="147" mass="16122">MTIAIASDHGGYELKKEIMKYLDKSKIDYKDMGVFSTESVDYPDIAIPCAEAVARGEFEKGIIICGTGIGVCIAANKVKGIRAALCHDTFSARMSRQHNNANVLTMGGRVIGPGLAIDIVKEWLAGDFEGNRHERRVEKISEYENSI</sequence>
<feature type="binding site" evidence="4">
    <location>
        <begin position="8"/>
        <end position="9"/>
    </location>
    <ligand>
        <name>D-ribulose 5-phosphate</name>
        <dbReference type="ChEBI" id="CHEBI:58121"/>
    </ligand>
</feature>
<name>F4LR99_TEPAE</name>
<protein>
    <submittedName>
        <fullName evidence="5">Ribose 5-phosphate epimerase</fullName>
        <ecNumber evidence="5">5.3.1.6</ecNumber>
    </submittedName>
</protein>
<dbReference type="Proteomes" id="UP000010802">
    <property type="component" value="Chromosome"/>
</dbReference>
<dbReference type="AlphaFoldDB" id="F4LR99"/>
<evidence type="ECO:0000313" key="6">
    <source>
        <dbReference type="Proteomes" id="UP000010802"/>
    </source>
</evidence>
<dbReference type="InterPro" id="IPR036569">
    <property type="entry name" value="RpiB_LacA_LacB_sf"/>
</dbReference>
<proteinExistence type="inferred from homology"/>
<dbReference type="STRING" id="1209989.TepRe1_2112"/>
<comment type="similarity">
    <text evidence="1">Belongs to the LacAB/RpiB family.</text>
</comment>
<evidence type="ECO:0000256" key="2">
    <source>
        <dbReference type="ARBA" id="ARBA00023235"/>
    </source>
</evidence>
<feature type="binding site" evidence="4">
    <location>
        <position position="132"/>
    </location>
    <ligand>
        <name>D-ribulose 5-phosphate</name>
        <dbReference type="ChEBI" id="CHEBI:58121"/>
    </ligand>
</feature>
<dbReference type="Gene3D" id="3.40.1400.10">
    <property type="entry name" value="Sugar-phosphate isomerase, RpiB/LacA/LacB"/>
    <property type="match status" value="1"/>
</dbReference>
<feature type="binding site" evidence="4">
    <location>
        <begin position="66"/>
        <end position="70"/>
    </location>
    <ligand>
        <name>D-ribulose 5-phosphate</name>
        <dbReference type="ChEBI" id="CHEBI:58121"/>
    </ligand>
</feature>
<dbReference type="KEGG" id="tep:TepRe1_2112"/>
<gene>
    <name evidence="5" type="primary">ywlF</name>
    <name evidence="5" type="ordered locus">TEPIRE1_2274</name>
</gene>
<dbReference type="HOGENOM" id="CLU_091396_4_1_9"/>
<evidence type="ECO:0000256" key="4">
    <source>
        <dbReference type="PIRSR" id="PIRSR005384-2"/>
    </source>
</evidence>
<dbReference type="PANTHER" id="PTHR43732">
    <property type="entry name" value="RIBOSE 5-PHOSPHATE ISOMERASE-RELATED"/>
    <property type="match status" value="1"/>
</dbReference>
<dbReference type="GO" id="GO:0005975">
    <property type="term" value="P:carbohydrate metabolic process"/>
    <property type="evidence" value="ECO:0007669"/>
    <property type="project" value="InterPro"/>
</dbReference>
<feature type="binding site" evidence="4">
    <location>
        <position position="99"/>
    </location>
    <ligand>
        <name>D-ribulose 5-phosphate</name>
        <dbReference type="ChEBI" id="CHEBI:58121"/>
    </ligand>
</feature>
<feature type="binding site" evidence="4">
    <location>
        <position position="109"/>
    </location>
    <ligand>
        <name>D-ribulose 5-phosphate</name>
        <dbReference type="ChEBI" id="CHEBI:58121"/>
    </ligand>
</feature>
<dbReference type="InterPro" id="IPR003500">
    <property type="entry name" value="RpiB_LacA_LacB"/>
</dbReference>
<dbReference type="PANTHER" id="PTHR43732:SF1">
    <property type="entry name" value="RIBOSE 5-PHOSPHATE ISOMERASE"/>
    <property type="match status" value="1"/>
</dbReference>
<accession>F4LR99</accession>
<keyword evidence="2 5" id="KW-0413">Isomerase</keyword>
<dbReference type="KEGG" id="tae:TepiRe1_2274"/>
<dbReference type="PIRSF" id="PIRSF005384">
    <property type="entry name" value="RpiB_LacA_B"/>
    <property type="match status" value="1"/>
</dbReference>